<evidence type="ECO:0000256" key="6">
    <source>
        <dbReference type="SAM" id="MobiDB-lite"/>
    </source>
</evidence>
<dbReference type="STRING" id="1328760.A0A165AE76"/>
<keyword evidence="5" id="KW-0378">Hydrolase</keyword>
<dbReference type="GO" id="GO:0005634">
    <property type="term" value="C:nucleus"/>
    <property type="evidence" value="ECO:0007669"/>
    <property type="project" value="TreeGrafter"/>
</dbReference>
<evidence type="ECO:0000313" key="9">
    <source>
        <dbReference type="Proteomes" id="UP000076632"/>
    </source>
</evidence>
<evidence type="ECO:0000256" key="5">
    <source>
        <dbReference type="ARBA" id="ARBA00022801"/>
    </source>
</evidence>
<evidence type="ECO:0000256" key="1">
    <source>
        <dbReference type="ARBA" id="ARBA00005234"/>
    </source>
</evidence>
<dbReference type="GO" id="GO:0005737">
    <property type="term" value="C:cytoplasm"/>
    <property type="evidence" value="ECO:0007669"/>
    <property type="project" value="TreeGrafter"/>
</dbReference>
<dbReference type="Proteomes" id="UP000076632">
    <property type="component" value="Unassembled WGS sequence"/>
</dbReference>
<dbReference type="InterPro" id="IPR038765">
    <property type="entry name" value="Papain-like_cys_pep_sf"/>
</dbReference>
<dbReference type="InterPro" id="IPR051947">
    <property type="entry name" value="Sentrin-specific_protease"/>
</dbReference>
<dbReference type="GO" id="GO:0016926">
    <property type="term" value="P:protein desumoylation"/>
    <property type="evidence" value="ECO:0007669"/>
    <property type="project" value="TreeGrafter"/>
</dbReference>
<feature type="compositionally biased region" description="Low complexity" evidence="6">
    <location>
        <begin position="187"/>
        <end position="203"/>
    </location>
</feature>
<keyword evidence="9" id="KW-1185">Reference proteome</keyword>
<dbReference type="PANTHER" id="PTHR46896:SF3">
    <property type="entry name" value="FI06413P-RELATED"/>
    <property type="match status" value="1"/>
</dbReference>
<dbReference type="InterPro" id="IPR003653">
    <property type="entry name" value="Peptidase_C48_C"/>
</dbReference>
<evidence type="ECO:0000256" key="2">
    <source>
        <dbReference type="ARBA" id="ARBA00022553"/>
    </source>
</evidence>
<sequence>MYLNFSPRIVTLDSLNLPHNPTIRNLQRYLAEEGKHKRQLEVEVNQGTKAKGIPTQNNWCDCGLFLLGYITKFLQEPRQFINKIINEEYKRHDQHEHWPEMNALRMRLQILELIIRLHKEQRDAQRGIAKANKTDRGGAAAKAFTSSKSPSAEASARQGLSSEDQSEDDDVSIATAAYHGDLRLDNPAVSKPSPSASGSGPDEPQSPGFEGDTQDSLIITRVGPAKSSPSTGDTNKRLESPRSTRVEVARTPSPARSVGSPMLRSSPRAKKQGQRMRVVIPSSQGSEH</sequence>
<keyword evidence="2" id="KW-0597">Phosphoprotein</keyword>
<gene>
    <name evidence="8" type="ORF">L228DRAFT_26043</name>
</gene>
<accession>A0A165AE76</accession>
<organism evidence="8 9">
    <name type="scientific">Xylona heveae (strain CBS 132557 / TC161)</name>
    <dbReference type="NCBI Taxonomy" id="1328760"/>
    <lineage>
        <taxon>Eukaryota</taxon>
        <taxon>Fungi</taxon>
        <taxon>Dikarya</taxon>
        <taxon>Ascomycota</taxon>
        <taxon>Pezizomycotina</taxon>
        <taxon>Xylonomycetes</taxon>
        <taxon>Xylonales</taxon>
        <taxon>Xylonaceae</taxon>
        <taxon>Xylona</taxon>
    </lineage>
</organism>
<evidence type="ECO:0000313" key="8">
    <source>
        <dbReference type="EMBL" id="KZF20331.1"/>
    </source>
</evidence>
<name>A0A165AE76_XYLHT</name>
<dbReference type="SUPFAM" id="SSF54001">
    <property type="entry name" value="Cysteine proteinases"/>
    <property type="match status" value="1"/>
</dbReference>
<dbReference type="OrthoDB" id="442460at2759"/>
<dbReference type="AlphaFoldDB" id="A0A165AE76"/>
<reference evidence="8 9" key="1">
    <citation type="journal article" date="2016" name="Fungal Biol.">
        <title>The genome of Xylona heveae provides a window into fungal endophytism.</title>
        <authorList>
            <person name="Gazis R."/>
            <person name="Kuo A."/>
            <person name="Riley R."/>
            <person name="LaButti K."/>
            <person name="Lipzen A."/>
            <person name="Lin J."/>
            <person name="Amirebrahimi M."/>
            <person name="Hesse C.N."/>
            <person name="Spatafora J.W."/>
            <person name="Henrissat B."/>
            <person name="Hainaut M."/>
            <person name="Grigoriev I.V."/>
            <person name="Hibbett D.S."/>
        </authorList>
    </citation>
    <scope>NUCLEOTIDE SEQUENCE [LARGE SCALE GENOMIC DNA]</scope>
    <source>
        <strain evidence="8 9">TC161</strain>
    </source>
</reference>
<dbReference type="InParanoid" id="A0A165AE76"/>
<dbReference type="PANTHER" id="PTHR46896">
    <property type="entry name" value="SENTRIN-SPECIFIC PROTEASE"/>
    <property type="match status" value="1"/>
</dbReference>
<keyword evidence="4" id="KW-0833">Ubl conjugation pathway</keyword>
<dbReference type="GeneID" id="28899396"/>
<dbReference type="RefSeq" id="XP_018185886.1">
    <property type="nucleotide sequence ID" value="XM_018334259.1"/>
</dbReference>
<comment type="similarity">
    <text evidence="1">Belongs to the peptidase C48 family.</text>
</comment>
<dbReference type="OMA" id="YNESQPA"/>
<feature type="region of interest" description="Disordered" evidence="6">
    <location>
        <begin position="126"/>
        <end position="288"/>
    </location>
</feature>
<dbReference type="Pfam" id="PF02902">
    <property type="entry name" value="Peptidase_C48"/>
    <property type="match status" value="1"/>
</dbReference>
<evidence type="ECO:0000256" key="3">
    <source>
        <dbReference type="ARBA" id="ARBA00022670"/>
    </source>
</evidence>
<dbReference type="EMBL" id="KV407463">
    <property type="protein sequence ID" value="KZF20331.1"/>
    <property type="molecule type" value="Genomic_DNA"/>
</dbReference>
<dbReference type="Gene3D" id="1.10.418.20">
    <property type="match status" value="1"/>
</dbReference>
<protein>
    <recommendedName>
        <fullName evidence="7">Ubiquitin-like protease family profile domain-containing protein</fullName>
    </recommendedName>
</protein>
<feature type="compositionally biased region" description="Basic and acidic residues" evidence="6">
    <location>
        <begin position="234"/>
        <end position="248"/>
    </location>
</feature>
<evidence type="ECO:0000256" key="4">
    <source>
        <dbReference type="ARBA" id="ARBA00022786"/>
    </source>
</evidence>
<feature type="domain" description="Ubiquitin-like protease family profile" evidence="7">
    <location>
        <begin position="8"/>
        <end position="83"/>
    </location>
</feature>
<dbReference type="GO" id="GO:0070139">
    <property type="term" value="F:SUMO-specific endopeptidase activity"/>
    <property type="evidence" value="ECO:0007669"/>
    <property type="project" value="TreeGrafter"/>
</dbReference>
<evidence type="ECO:0000259" key="7">
    <source>
        <dbReference type="Pfam" id="PF02902"/>
    </source>
</evidence>
<dbReference type="GO" id="GO:0006508">
    <property type="term" value="P:proteolysis"/>
    <property type="evidence" value="ECO:0007669"/>
    <property type="project" value="UniProtKB-KW"/>
</dbReference>
<keyword evidence="3" id="KW-0645">Protease</keyword>
<proteinExistence type="inferred from homology"/>